<comment type="caution">
    <text evidence="1">The sequence shown here is derived from an EMBL/GenBank/DDBJ whole genome shotgun (WGS) entry which is preliminary data.</text>
</comment>
<accession>A0AAV9IR10</accession>
<sequence>MSVDPHAQHAARVRWRCTQPPLHVARCGDASQRPAPNTPAESVDWSCWLPCHACHGTTRVMCPHCDGEGVLPVEEHFVSWLNEADTPAGPVCAWCRGSGTEACAECQGHGYLPRWNQDEARQME</sequence>
<reference evidence="1 2" key="1">
    <citation type="submission" date="2022-07" db="EMBL/GenBank/DDBJ databases">
        <title>Genome-wide signatures of adaptation to extreme environments.</title>
        <authorList>
            <person name="Cho C.H."/>
            <person name="Yoon H.S."/>
        </authorList>
    </citation>
    <scope>NUCLEOTIDE SEQUENCE [LARGE SCALE GENOMIC DNA]</scope>
    <source>
        <strain evidence="1 2">DBV 063 E5</strain>
    </source>
</reference>
<protein>
    <submittedName>
        <fullName evidence="1">Uncharacterized protein</fullName>
    </submittedName>
</protein>
<evidence type="ECO:0000313" key="1">
    <source>
        <dbReference type="EMBL" id="KAK4534807.1"/>
    </source>
</evidence>
<dbReference type="AlphaFoldDB" id="A0AAV9IR10"/>
<dbReference type="InterPro" id="IPR036410">
    <property type="entry name" value="HSP_DnaJ_Cys-rich_dom_sf"/>
</dbReference>
<proteinExistence type="predicted"/>
<name>A0AAV9IR10_CYACA</name>
<dbReference type="Proteomes" id="UP001301350">
    <property type="component" value="Unassembled WGS sequence"/>
</dbReference>
<organism evidence="1 2">
    <name type="scientific">Cyanidium caldarium</name>
    <name type="common">Red alga</name>
    <dbReference type="NCBI Taxonomy" id="2771"/>
    <lineage>
        <taxon>Eukaryota</taxon>
        <taxon>Rhodophyta</taxon>
        <taxon>Bangiophyceae</taxon>
        <taxon>Cyanidiales</taxon>
        <taxon>Cyanidiaceae</taxon>
        <taxon>Cyanidium</taxon>
    </lineage>
</organism>
<keyword evidence="2" id="KW-1185">Reference proteome</keyword>
<evidence type="ECO:0000313" key="2">
    <source>
        <dbReference type="Proteomes" id="UP001301350"/>
    </source>
</evidence>
<dbReference type="EMBL" id="JANCYW010000003">
    <property type="protein sequence ID" value="KAK4534807.1"/>
    <property type="molecule type" value="Genomic_DNA"/>
</dbReference>
<gene>
    <name evidence="1" type="ORF">CDCA_CDCA03G0832</name>
</gene>
<dbReference type="SUPFAM" id="SSF57938">
    <property type="entry name" value="DnaJ/Hsp40 cysteine-rich domain"/>
    <property type="match status" value="1"/>
</dbReference>
<dbReference type="Gene3D" id="2.10.230.10">
    <property type="entry name" value="Heat shock protein DnaJ, cysteine-rich domain"/>
    <property type="match status" value="1"/>
</dbReference>